<feature type="domain" description="HhH-GPD" evidence="5">
    <location>
        <begin position="134"/>
        <end position="289"/>
    </location>
</feature>
<dbReference type="SMART" id="SM00478">
    <property type="entry name" value="ENDO3c"/>
    <property type="match status" value="1"/>
</dbReference>
<organism evidence="7 8">
    <name type="scientific">Actinomycetospora atypica</name>
    <dbReference type="NCBI Taxonomy" id="1290095"/>
    <lineage>
        <taxon>Bacteria</taxon>
        <taxon>Bacillati</taxon>
        <taxon>Actinomycetota</taxon>
        <taxon>Actinomycetes</taxon>
        <taxon>Pseudonocardiales</taxon>
        <taxon>Pseudonocardiaceae</taxon>
        <taxon>Actinomycetospora</taxon>
    </lineage>
</organism>
<keyword evidence="8" id="KW-1185">Reference proteome</keyword>
<dbReference type="SMART" id="SM01009">
    <property type="entry name" value="AlkA_N"/>
    <property type="match status" value="1"/>
</dbReference>
<proteinExistence type="predicted"/>
<dbReference type="Gene3D" id="3.30.310.20">
    <property type="entry name" value="DNA-3-methyladenine glycosylase AlkA, N-terminal domain"/>
    <property type="match status" value="1"/>
</dbReference>
<dbReference type="Gene3D" id="1.10.340.30">
    <property type="entry name" value="Hypothetical protein, domain 2"/>
    <property type="match status" value="1"/>
</dbReference>
<dbReference type="InterPro" id="IPR037046">
    <property type="entry name" value="AlkA_N_sf"/>
</dbReference>
<evidence type="ECO:0000256" key="4">
    <source>
        <dbReference type="ARBA" id="ARBA00023204"/>
    </source>
</evidence>
<dbReference type="InterPro" id="IPR003265">
    <property type="entry name" value="HhH-GPD_domain"/>
</dbReference>
<dbReference type="PANTHER" id="PTHR43003">
    <property type="entry name" value="DNA-3-METHYLADENINE GLYCOSYLASE"/>
    <property type="match status" value="1"/>
</dbReference>
<comment type="caution">
    <text evidence="7">The sequence shown here is derived from an EMBL/GenBank/DDBJ whole genome shotgun (WGS) entry which is preliminary data.</text>
</comment>
<dbReference type="Gene3D" id="1.10.1670.10">
    <property type="entry name" value="Helix-hairpin-Helix base-excision DNA repair enzymes (C-terminal)"/>
    <property type="match status" value="1"/>
</dbReference>
<dbReference type="InterPro" id="IPR010316">
    <property type="entry name" value="AlkA_N"/>
</dbReference>
<keyword evidence="4" id="KW-0234">DNA repair</keyword>
<feature type="domain" description="DNA-3-methyladenine glycosylase AlkA N-terminal" evidence="6">
    <location>
        <begin position="8"/>
        <end position="124"/>
    </location>
</feature>
<dbReference type="InterPro" id="IPR051912">
    <property type="entry name" value="Alkylbase_DNA_Glycosylase/TA"/>
</dbReference>
<gene>
    <name evidence="7" type="ORF">ACFPBZ_25315</name>
</gene>
<dbReference type="SUPFAM" id="SSF48150">
    <property type="entry name" value="DNA-glycosylase"/>
    <property type="match status" value="1"/>
</dbReference>
<dbReference type="PANTHER" id="PTHR43003:SF13">
    <property type="entry name" value="DNA-3-METHYLADENINE GLYCOSYLASE 2"/>
    <property type="match status" value="1"/>
</dbReference>
<dbReference type="EC" id="3.2.2.21" evidence="2"/>
<accession>A0ABV9YY96</accession>
<evidence type="ECO:0000256" key="3">
    <source>
        <dbReference type="ARBA" id="ARBA00022763"/>
    </source>
</evidence>
<evidence type="ECO:0000313" key="8">
    <source>
        <dbReference type="Proteomes" id="UP001595947"/>
    </source>
</evidence>
<keyword evidence="3" id="KW-0227">DNA damage</keyword>
<evidence type="ECO:0000256" key="2">
    <source>
        <dbReference type="ARBA" id="ARBA00012000"/>
    </source>
</evidence>
<dbReference type="InterPro" id="IPR023170">
    <property type="entry name" value="HhH_base_excis_C"/>
</dbReference>
<dbReference type="Pfam" id="PF06029">
    <property type="entry name" value="AlkA_N"/>
    <property type="match status" value="1"/>
</dbReference>
<reference evidence="8" key="1">
    <citation type="journal article" date="2019" name="Int. J. Syst. Evol. Microbiol.">
        <title>The Global Catalogue of Microorganisms (GCM) 10K type strain sequencing project: providing services to taxonomists for standard genome sequencing and annotation.</title>
        <authorList>
            <consortium name="The Broad Institute Genomics Platform"/>
            <consortium name="The Broad Institute Genome Sequencing Center for Infectious Disease"/>
            <person name="Wu L."/>
            <person name="Ma J."/>
        </authorList>
    </citation>
    <scope>NUCLEOTIDE SEQUENCE [LARGE SCALE GENOMIC DNA]</scope>
    <source>
        <strain evidence="8">CGMCC 4.7093</strain>
    </source>
</reference>
<dbReference type="RefSeq" id="WP_378038889.1">
    <property type="nucleotide sequence ID" value="NZ_JBHSIV010000040.1"/>
</dbReference>
<evidence type="ECO:0000259" key="6">
    <source>
        <dbReference type="SMART" id="SM01009"/>
    </source>
</evidence>
<name>A0ABV9YY96_9PSEU</name>
<evidence type="ECO:0000259" key="5">
    <source>
        <dbReference type="SMART" id="SM00478"/>
    </source>
</evidence>
<dbReference type="CDD" id="cd00056">
    <property type="entry name" value="ENDO3c"/>
    <property type="match status" value="1"/>
</dbReference>
<evidence type="ECO:0000313" key="7">
    <source>
        <dbReference type="EMBL" id="MFC5065561.1"/>
    </source>
</evidence>
<evidence type="ECO:0000256" key="1">
    <source>
        <dbReference type="ARBA" id="ARBA00000086"/>
    </source>
</evidence>
<dbReference type="InterPro" id="IPR011257">
    <property type="entry name" value="DNA_glycosylase"/>
</dbReference>
<dbReference type="EMBL" id="JBHSIV010000040">
    <property type="protein sequence ID" value="MFC5065561.1"/>
    <property type="molecule type" value="Genomic_DNA"/>
</dbReference>
<dbReference type="SUPFAM" id="SSF55945">
    <property type="entry name" value="TATA-box binding protein-like"/>
    <property type="match status" value="1"/>
</dbReference>
<dbReference type="Proteomes" id="UP001595947">
    <property type="component" value="Unassembled WGS sequence"/>
</dbReference>
<comment type="catalytic activity">
    <reaction evidence="1">
        <text>Hydrolysis of alkylated DNA, releasing 3-methyladenine, 3-methylguanine, 7-methylguanine and 7-methyladenine.</text>
        <dbReference type="EC" id="3.2.2.21"/>
    </reaction>
</comment>
<sequence length="297" mass="31141">MPGSSVRRVSLEFREPLCPDNLWGHLVATAVPGVEEWRDGAYRRTVRLPGGPGVLVLPPPAGGVVPAELHLGRPDDEAAAVALARRVLDLDADPAAVDGTLRADPVLRPLVDAAPGRRVPGSPSADEFAVRAVLGQQVSTAAARTHAARLVRGFGAPLPADLAGGTLTHLFPTPHQLTALTDDDLGMPASRKRTLRGLVAALADGSVDLAAADARAQLGALRGIGPWTVDSVAMRALGDPDAFLPSDLGIRVAARELGLPERDRDLVAAAEAWRPYRAYATQYLWAALDHAVNTMPG</sequence>
<protein>
    <recommendedName>
        <fullName evidence="2">DNA-3-methyladenine glycosylase II</fullName>
        <ecNumber evidence="2">3.2.2.21</ecNumber>
    </recommendedName>
</protein>